<evidence type="ECO:0000313" key="14">
    <source>
        <dbReference type="EMBL" id="KNC21561.1"/>
    </source>
</evidence>
<keyword evidence="15" id="KW-1185">Reference proteome</keyword>
<protein>
    <recommendedName>
        <fullName evidence="3">vitamin-K-epoxide reductase (warfarin-sensitive)</fullName>
        <ecNumber evidence="3">1.17.4.4</ecNumber>
    </recommendedName>
</protein>
<comment type="similarity">
    <text evidence="2">Belongs to the VKOR family.</text>
</comment>
<keyword evidence="5" id="KW-0874">Quinone</keyword>
<feature type="transmembrane region" description="Helical" evidence="12">
    <location>
        <begin position="77"/>
        <end position="94"/>
    </location>
</feature>
<keyword evidence="6" id="KW-0256">Endoplasmic reticulum</keyword>
<keyword evidence="11" id="KW-0676">Redox-active center</keyword>
<sequence length="168" mass="19804">MVINNKLRLWCILGLILSLYATYVEIKLLLNKDYRALCDLAPKLSCTAVFNSQYGKSFGFLNMFFDEKTSKWNPPNGIYGIIYYTLLLATTFLKRPELLKYQIVFCVLSNIMSLYLAYLLYILENICVVCVTIYVVNFLCLWEMLKDFHKLWLQNRSKFIKIESNKKE</sequence>
<evidence type="ECO:0000259" key="13">
    <source>
        <dbReference type="SMART" id="SM00756"/>
    </source>
</evidence>
<dbReference type="Pfam" id="PF07884">
    <property type="entry name" value="VKOR"/>
    <property type="match status" value="1"/>
</dbReference>
<evidence type="ECO:0000256" key="1">
    <source>
        <dbReference type="ARBA" id="ARBA00004477"/>
    </source>
</evidence>
<evidence type="ECO:0000256" key="2">
    <source>
        <dbReference type="ARBA" id="ARBA00006214"/>
    </source>
</evidence>
<dbReference type="OrthoDB" id="17010at2759"/>
<dbReference type="PANTHER" id="PTHR14519:SF8">
    <property type="entry name" value="VITAMIN K EPOXIDE REDUCTASE COMPLEX SUBUNIT 1"/>
    <property type="match status" value="1"/>
</dbReference>
<evidence type="ECO:0000256" key="8">
    <source>
        <dbReference type="ARBA" id="ARBA00023002"/>
    </source>
</evidence>
<dbReference type="GO" id="GO:0047057">
    <property type="term" value="F:vitamin-K-epoxide reductase (warfarin-sensitive) activity"/>
    <property type="evidence" value="ECO:0007669"/>
    <property type="project" value="UniProtKB-EC"/>
</dbReference>
<evidence type="ECO:0000256" key="4">
    <source>
        <dbReference type="ARBA" id="ARBA00022692"/>
    </source>
</evidence>
<proteinExistence type="inferred from homology"/>
<feature type="domain" description="Vitamin K epoxide reductase" evidence="13">
    <location>
        <begin position="4"/>
        <end position="148"/>
    </location>
</feature>
<dbReference type="EMBL" id="JRES01001601">
    <property type="protein sequence ID" value="KNC21561.1"/>
    <property type="molecule type" value="Genomic_DNA"/>
</dbReference>
<accession>A0A0L0BNH0</accession>
<dbReference type="OMA" id="YVINFAL"/>
<feature type="transmembrane region" description="Helical" evidence="12">
    <location>
        <begin position="7"/>
        <end position="24"/>
    </location>
</feature>
<dbReference type="EC" id="1.17.4.4" evidence="3"/>
<keyword evidence="10" id="KW-1015">Disulfide bond</keyword>
<evidence type="ECO:0000256" key="6">
    <source>
        <dbReference type="ARBA" id="ARBA00022824"/>
    </source>
</evidence>
<evidence type="ECO:0000256" key="10">
    <source>
        <dbReference type="ARBA" id="ARBA00023157"/>
    </source>
</evidence>
<keyword evidence="8" id="KW-0560">Oxidoreductase</keyword>
<dbReference type="Gene3D" id="1.20.1440.130">
    <property type="entry name" value="VKOR domain"/>
    <property type="match status" value="1"/>
</dbReference>
<keyword evidence="7 12" id="KW-1133">Transmembrane helix</keyword>
<evidence type="ECO:0000256" key="9">
    <source>
        <dbReference type="ARBA" id="ARBA00023136"/>
    </source>
</evidence>
<dbReference type="AlphaFoldDB" id="A0A0L0BNH0"/>
<dbReference type="GO" id="GO:0005789">
    <property type="term" value="C:endoplasmic reticulum membrane"/>
    <property type="evidence" value="ECO:0007669"/>
    <property type="project" value="UniProtKB-SubCell"/>
</dbReference>
<reference evidence="14 15" key="1">
    <citation type="journal article" date="2015" name="Nat. Commun.">
        <title>Lucilia cuprina genome unlocks parasitic fly biology to underpin future interventions.</title>
        <authorList>
            <person name="Anstead C.A."/>
            <person name="Korhonen P.K."/>
            <person name="Young N.D."/>
            <person name="Hall R.S."/>
            <person name="Jex A.R."/>
            <person name="Murali S.C."/>
            <person name="Hughes D.S."/>
            <person name="Lee S.F."/>
            <person name="Perry T."/>
            <person name="Stroehlein A.J."/>
            <person name="Ansell B.R."/>
            <person name="Breugelmans B."/>
            <person name="Hofmann A."/>
            <person name="Qu J."/>
            <person name="Dugan S."/>
            <person name="Lee S.L."/>
            <person name="Chao H."/>
            <person name="Dinh H."/>
            <person name="Han Y."/>
            <person name="Doddapaneni H.V."/>
            <person name="Worley K.C."/>
            <person name="Muzny D.M."/>
            <person name="Ioannidis P."/>
            <person name="Waterhouse R.M."/>
            <person name="Zdobnov E.M."/>
            <person name="James P.J."/>
            <person name="Bagnall N.H."/>
            <person name="Kotze A.C."/>
            <person name="Gibbs R.A."/>
            <person name="Richards S."/>
            <person name="Batterham P."/>
            <person name="Gasser R.B."/>
        </authorList>
    </citation>
    <scope>NUCLEOTIDE SEQUENCE [LARGE SCALE GENOMIC DNA]</scope>
    <source>
        <strain evidence="14 15">LS</strain>
        <tissue evidence="14">Full body</tissue>
    </source>
</reference>
<evidence type="ECO:0000256" key="11">
    <source>
        <dbReference type="ARBA" id="ARBA00023284"/>
    </source>
</evidence>
<evidence type="ECO:0000256" key="3">
    <source>
        <dbReference type="ARBA" id="ARBA00012278"/>
    </source>
</evidence>
<organism evidence="14 15">
    <name type="scientific">Lucilia cuprina</name>
    <name type="common">Green bottle fly</name>
    <name type="synonym">Australian sheep blowfly</name>
    <dbReference type="NCBI Taxonomy" id="7375"/>
    <lineage>
        <taxon>Eukaryota</taxon>
        <taxon>Metazoa</taxon>
        <taxon>Ecdysozoa</taxon>
        <taxon>Arthropoda</taxon>
        <taxon>Hexapoda</taxon>
        <taxon>Insecta</taxon>
        <taxon>Pterygota</taxon>
        <taxon>Neoptera</taxon>
        <taxon>Endopterygota</taxon>
        <taxon>Diptera</taxon>
        <taxon>Brachycera</taxon>
        <taxon>Muscomorpha</taxon>
        <taxon>Oestroidea</taxon>
        <taxon>Calliphoridae</taxon>
        <taxon>Luciliinae</taxon>
        <taxon>Lucilia</taxon>
    </lineage>
</organism>
<evidence type="ECO:0000256" key="5">
    <source>
        <dbReference type="ARBA" id="ARBA00022719"/>
    </source>
</evidence>
<dbReference type="PANTHER" id="PTHR14519">
    <property type="entry name" value="VITAMIN K EPOXIDE REDUCTASE COMPLEX, SUBUNIT 1"/>
    <property type="match status" value="1"/>
</dbReference>
<keyword evidence="4 12" id="KW-0812">Transmembrane</keyword>
<comment type="caution">
    <text evidence="14">The sequence shown here is derived from an EMBL/GenBank/DDBJ whole genome shotgun (WGS) entry which is preliminary data.</text>
</comment>
<dbReference type="InterPro" id="IPR012932">
    <property type="entry name" value="VKOR"/>
</dbReference>
<evidence type="ECO:0000256" key="12">
    <source>
        <dbReference type="SAM" id="Phobius"/>
    </source>
</evidence>
<dbReference type="Proteomes" id="UP000037069">
    <property type="component" value="Unassembled WGS sequence"/>
</dbReference>
<comment type="subcellular location">
    <subcellularLocation>
        <location evidence="1">Endoplasmic reticulum membrane</location>
        <topology evidence="1">Multi-pass membrane protein</topology>
    </subcellularLocation>
</comment>
<gene>
    <name evidence="14" type="ORF">FF38_10607</name>
</gene>
<dbReference type="GO" id="GO:0048038">
    <property type="term" value="F:quinone binding"/>
    <property type="evidence" value="ECO:0007669"/>
    <property type="project" value="UniProtKB-KW"/>
</dbReference>
<evidence type="ECO:0000313" key="15">
    <source>
        <dbReference type="Proteomes" id="UP000037069"/>
    </source>
</evidence>
<dbReference type="GO" id="GO:0042373">
    <property type="term" value="P:vitamin K metabolic process"/>
    <property type="evidence" value="ECO:0007669"/>
    <property type="project" value="InterPro"/>
</dbReference>
<dbReference type="InterPro" id="IPR038354">
    <property type="entry name" value="VKOR_sf"/>
</dbReference>
<dbReference type="CDD" id="cd12917">
    <property type="entry name" value="VKOR_euk"/>
    <property type="match status" value="1"/>
</dbReference>
<evidence type="ECO:0000256" key="7">
    <source>
        <dbReference type="ARBA" id="ARBA00022989"/>
    </source>
</evidence>
<keyword evidence="9 12" id="KW-0472">Membrane</keyword>
<name>A0A0L0BNH0_LUCCU</name>
<dbReference type="InterPro" id="IPR042406">
    <property type="entry name" value="VKORC1/VKORC1L1"/>
</dbReference>
<dbReference type="SMART" id="SM00756">
    <property type="entry name" value="VKc"/>
    <property type="match status" value="1"/>
</dbReference>